<evidence type="ECO:0000313" key="2">
    <source>
        <dbReference type="Proteomes" id="UP001203297"/>
    </source>
</evidence>
<reference evidence="1" key="1">
    <citation type="journal article" date="2022" name="New Phytol.">
        <title>Evolutionary transition to the ectomycorrhizal habit in the genomes of a hyperdiverse lineage of mushroom-forming fungi.</title>
        <authorList>
            <person name="Looney B."/>
            <person name="Miyauchi S."/>
            <person name="Morin E."/>
            <person name="Drula E."/>
            <person name="Courty P.E."/>
            <person name="Kohler A."/>
            <person name="Kuo A."/>
            <person name="LaButti K."/>
            <person name="Pangilinan J."/>
            <person name="Lipzen A."/>
            <person name="Riley R."/>
            <person name="Andreopoulos W."/>
            <person name="He G."/>
            <person name="Johnson J."/>
            <person name="Nolan M."/>
            <person name="Tritt A."/>
            <person name="Barry K.W."/>
            <person name="Grigoriev I.V."/>
            <person name="Nagy L.G."/>
            <person name="Hibbett D."/>
            <person name="Henrissat B."/>
            <person name="Matheny P.B."/>
            <person name="Labbe J."/>
            <person name="Martin F.M."/>
        </authorList>
    </citation>
    <scope>NUCLEOTIDE SEQUENCE</scope>
    <source>
        <strain evidence="1">BPL690</strain>
    </source>
</reference>
<keyword evidence="2" id="KW-1185">Reference proteome</keyword>
<name>A0AAD4M8L0_9AGAM</name>
<protein>
    <submittedName>
        <fullName evidence="1">Uncharacterized protein</fullName>
    </submittedName>
</protein>
<proteinExistence type="predicted"/>
<accession>A0AAD4M8L0</accession>
<dbReference type="AlphaFoldDB" id="A0AAD4M8L0"/>
<gene>
    <name evidence="1" type="ORF">B0F90DRAFT_1814666</name>
</gene>
<sequence>MASVTSALSDLPAPPYSHPENYEALVDAMLQELYHLNPEWVERKQRLEQIKAQREAGNKVDPHVWRASWAS</sequence>
<organism evidence="1 2">
    <name type="scientific">Multifurca ochricompacta</name>
    <dbReference type="NCBI Taxonomy" id="376703"/>
    <lineage>
        <taxon>Eukaryota</taxon>
        <taxon>Fungi</taxon>
        <taxon>Dikarya</taxon>
        <taxon>Basidiomycota</taxon>
        <taxon>Agaricomycotina</taxon>
        <taxon>Agaricomycetes</taxon>
        <taxon>Russulales</taxon>
        <taxon>Russulaceae</taxon>
        <taxon>Multifurca</taxon>
    </lineage>
</organism>
<evidence type="ECO:0000313" key="1">
    <source>
        <dbReference type="EMBL" id="KAI0305807.1"/>
    </source>
</evidence>
<comment type="caution">
    <text evidence="1">The sequence shown here is derived from an EMBL/GenBank/DDBJ whole genome shotgun (WGS) entry which is preliminary data.</text>
</comment>
<dbReference type="EMBL" id="WTXG01000004">
    <property type="protein sequence ID" value="KAI0305807.1"/>
    <property type="molecule type" value="Genomic_DNA"/>
</dbReference>
<dbReference type="Proteomes" id="UP001203297">
    <property type="component" value="Unassembled WGS sequence"/>
</dbReference>